<protein>
    <submittedName>
        <fullName evidence="2">Uncharacterized protein</fullName>
    </submittedName>
</protein>
<gene>
    <name evidence="2" type="ORF">FNE76_03040</name>
</gene>
<evidence type="ECO:0000256" key="1">
    <source>
        <dbReference type="SAM" id="Phobius"/>
    </source>
</evidence>
<reference evidence="2 3" key="1">
    <citation type="submission" date="2019-07" db="EMBL/GenBank/DDBJ databases">
        <title>Helicobacter labacensis sp. nov., Helicobacter mehlei sp. nov. and Helicobacter vulpis sp. nov., isolated from gastric mucosa of red fox (Vulpis vulpis).</title>
        <authorList>
            <person name="Kusar D."/>
            <person name="Gruntar I."/>
            <person name="Pate M."/>
            <person name="Zajc U."/>
            <person name="Ocepek M."/>
        </authorList>
    </citation>
    <scope>NUCLEOTIDE SEQUENCE [LARGE SCALE GENOMIC DNA]</scope>
    <source>
        <strain evidence="2 3">L8b</strain>
    </source>
</reference>
<organism evidence="2 3">
    <name type="scientific">Helicobacter mehlei</name>
    <dbReference type="NCBI Taxonomy" id="2316080"/>
    <lineage>
        <taxon>Bacteria</taxon>
        <taxon>Pseudomonadati</taxon>
        <taxon>Campylobacterota</taxon>
        <taxon>Epsilonproteobacteria</taxon>
        <taxon>Campylobacterales</taxon>
        <taxon>Helicobacteraceae</taxon>
        <taxon>Helicobacter</taxon>
    </lineage>
</organism>
<evidence type="ECO:0000313" key="2">
    <source>
        <dbReference type="EMBL" id="TSA85740.1"/>
    </source>
</evidence>
<accession>A0A553UZX1</accession>
<keyword evidence="3" id="KW-1185">Reference proteome</keyword>
<dbReference type="RefSeq" id="WP_120948029.1">
    <property type="nucleotide sequence ID" value="NZ_QXQP01000011.1"/>
</dbReference>
<keyword evidence="1" id="KW-0812">Transmembrane</keyword>
<feature type="transmembrane region" description="Helical" evidence="1">
    <location>
        <begin position="42"/>
        <end position="65"/>
    </location>
</feature>
<feature type="transmembrane region" description="Helical" evidence="1">
    <location>
        <begin position="12"/>
        <end position="30"/>
    </location>
</feature>
<evidence type="ECO:0000313" key="3">
    <source>
        <dbReference type="Proteomes" id="UP000319322"/>
    </source>
</evidence>
<dbReference type="AlphaFoldDB" id="A0A553UZX1"/>
<proteinExistence type="predicted"/>
<dbReference type="EMBL" id="VKGC01000005">
    <property type="protein sequence ID" value="TSA85740.1"/>
    <property type="molecule type" value="Genomic_DNA"/>
</dbReference>
<feature type="transmembrane region" description="Helical" evidence="1">
    <location>
        <begin position="174"/>
        <end position="191"/>
    </location>
</feature>
<feature type="transmembrane region" description="Helical" evidence="1">
    <location>
        <begin position="95"/>
        <end position="117"/>
    </location>
</feature>
<comment type="caution">
    <text evidence="2">The sequence shown here is derived from an EMBL/GenBank/DDBJ whole genome shotgun (WGS) entry which is preliminary data.</text>
</comment>
<dbReference type="Proteomes" id="UP000319322">
    <property type="component" value="Unassembled WGS sequence"/>
</dbReference>
<feature type="transmembrane region" description="Helical" evidence="1">
    <location>
        <begin position="230"/>
        <end position="250"/>
    </location>
</feature>
<keyword evidence="1" id="KW-1133">Transmembrane helix</keyword>
<name>A0A553UZX1_9HELI</name>
<keyword evidence="1" id="KW-0472">Membrane</keyword>
<feature type="transmembrane region" description="Helical" evidence="1">
    <location>
        <begin position="137"/>
        <end position="162"/>
    </location>
</feature>
<sequence length="257" mass="29812">MIQIFKHDFLESYIPIVGMNIFLVICWVFLANMQQGHDPIIFLLQNFLLFLGSLVLVVFIFMATLRSTQQKLFGKEGYLTFSLPLGVDRILLPKIAINLFWVILSLTCIPVAFWLSYVLHVPNSKHGLWLSIDDKKMFITSILLSLLFYILLYLKFLLTLSLLHTGKFKRFPKLTGLVIFIGLSLVLEIPSKILQHYLLSHSSHFVLPDGYMAFYYNFYSPFSSTTIKAIFLGTEFLKILGLYWAIRWLIVNKLELE</sequence>
<reference evidence="3" key="2">
    <citation type="submission" date="2019-07" db="EMBL/GenBank/DDBJ databases">
        <title>Helicobacter labacensis sp. nov., Helicobacter mehlei sp. nov. and Helicobacter vulpis sp. nov., isolated from gastric mucosa of red fox (Vulpis vulpis).</title>
        <authorList>
            <person name="Papic B."/>
        </authorList>
    </citation>
    <scope>NUCLEOTIDE SEQUENCE [LARGE SCALE GENOMIC DNA]</scope>
    <source>
        <strain evidence="3">L8b</strain>
    </source>
</reference>
<reference evidence="2 3" key="3">
    <citation type="submission" date="2019-07" db="EMBL/GenBank/DDBJ databases">
        <authorList>
            <person name="Papic B."/>
        </authorList>
    </citation>
    <scope>NUCLEOTIDE SEQUENCE [LARGE SCALE GENOMIC DNA]</scope>
    <source>
        <strain evidence="2 3">L8b</strain>
    </source>
</reference>
<dbReference type="OrthoDB" id="5329480at2"/>